<sequence length="69" mass="8321">MSNLRQELEDLLQQKRLNKVGFHHTYQINQLLQKAKRARKLRNLIITPFFRWKQVLADSQFVIETLEAN</sequence>
<dbReference type="AlphaFoldDB" id="A0A947DF40"/>
<evidence type="ECO:0000313" key="1">
    <source>
        <dbReference type="EMBL" id="MBT9315615.1"/>
    </source>
</evidence>
<protein>
    <submittedName>
        <fullName evidence="1">Uncharacterized protein</fullName>
    </submittedName>
</protein>
<reference evidence="1" key="2">
    <citation type="journal article" date="2021" name="Mar. Drugs">
        <title>Genome Reduction and Secondary Metabolism of the Marine Sponge-Associated Cyanobacterium Leptothoe.</title>
        <authorList>
            <person name="Konstantinou D."/>
            <person name="Popin R.V."/>
            <person name="Fewer D.P."/>
            <person name="Sivonen K."/>
            <person name="Gkelis S."/>
        </authorList>
    </citation>
    <scope>NUCLEOTIDE SEQUENCE</scope>
    <source>
        <strain evidence="1">TAU-MAC 1115</strain>
    </source>
</reference>
<keyword evidence="2" id="KW-1185">Reference proteome</keyword>
<dbReference type="RefSeq" id="WP_215608684.1">
    <property type="nucleotide sequence ID" value="NZ_JADOES010000014.1"/>
</dbReference>
<gene>
    <name evidence="1" type="ORF">IXB50_09275</name>
</gene>
<dbReference type="Proteomes" id="UP000717364">
    <property type="component" value="Unassembled WGS sequence"/>
</dbReference>
<name>A0A947DF40_9CYAN</name>
<reference evidence="1" key="1">
    <citation type="submission" date="2020-11" db="EMBL/GenBank/DDBJ databases">
        <authorList>
            <person name="Konstantinou D."/>
            <person name="Gkelis S."/>
            <person name="Popin R."/>
            <person name="Fewer D."/>
            <person name="Sivonen K."/>
        </authorList>
    </citation>
    <scope>NUCLEOTIDE SEQUENCE</scope>
    <source>
        <strain evidence="1">TAU-MAC 1115</strain>
    </source>
</reference>
<proteinExistence type="predicted"/>
<accession>A0A947DF40</accession>
<dbReference type="EMBL" id="JADOES010000014">
    <property type="protein sequence ID" value="MBT9315615.1"/>
    <property type="molecule type" value="Genomic_DNA"/>
</dbReference>
<comment type="caution">
    <text evidence="1">The sequence shown here is derived from an EMBL/GenBank/DDBJ whole genome shotgun (WGS) entry which is preliminary data.</text>
</comment>
<organism evidence="1 2">
    <name type="scientific">Leptothoe spongobia TAU-MAC 1115</name>
    <dbReference type="NCBI Taxonomy" id="1967444"/>
    <lineage>
        <taxon>Bacteria</taxon>
        <taxon>Bacillati</taxon>
        <taxon>Cyanobacteriota</taxon>
        <taxon>Cyanophyceae</taxon>
        <taxon>Nodosilineales</taxon>
        <taxon>Cymatolegaceae</taxon>
        <taxon>Leptothoe</taxon>
        <taxon>Leptothoe spongobia</taxon>
    </lineage>
</organism>
<evidence type="ECO:0000313" key="2">
    <source>
        <dbReference type="Proteomes" id="UP000717364"/>
    </source>
</evidence>